<evidence type="ECO:0000313" key="7">
    <source>
        <dbReference type="EMBL" id="MDR6287798.1"/>
    </source>
</evidence>
<sequence length="357" mass="38127">MARSPSRTAPASTMADVARQAGVSVSTVSHVLNGTRKVSPEAVRAVEDAVARTAYIPNTLARSLAGATTESIGIALSAITNHYFSEVVGGIEVEAKRHGLMIFLSDTHDDPAQELQTVRALHQRRVDGIILAASADPDRAALRYLRTHGIPTVLIDRLVAPDFDQVGVENRRSTIELVAHLATHGHRRIALVSGQPGLSTTQERLAGYKAGLKQAGLAFDPALVVIGHSALEPARQAVHGLLARDPRPDAIVTGNNLMTIGAMHALREASLRVPGDMALAGFDDFDWATAFTPRLTVVAQPCAELGETAVRLLMRRLKDPAAKPKTLRLTPTLRVRDSCGCGPWEGRRSVTGRGGFP</sequence>
<evidence type="ECO:0000256" key="1">
    <source>
        <dbReference type="ARBA" id="ARBA00022491"/>
    </source>
</evidence>
<keyword evidence="1" id="KW-0678">Repressor</keyword>
<evidence type="ECO:0000256" key="3">
    <source>
        <dbReference type="ARBA" id="ARBA00023125"/>
    </source>
</evidence>
<dbReference type="SUPFAM" id="SSF53822">
    <property type="entry name" value="Periplasmic binding protein-like I"/>
    <property type="match status" value="1"/>
</dbReference>
<proteinExistence type="predicted"/>
<dbReference type="SMART" id="SM00354">
    <property type="entry name" value="HTH_LACI"/>
    <property type="match status" value="1"/>
</dbReference>
<dbReference type="Proteomes" id="UP001262410">
    <property type="component" value="Unassembled WGS sequence"/>
</dbReference>
<dbReference type="Gene3D" id="1.10.260.40">
    <property type="entry name" value="lambda repressor-like DNA-binding domains"/>
    <property type="match status" value="1"/>
</dbReference>
<accession>A0ABU1JHI1</accession>
<dbReference type="RefSeq" id="WP_309791711.1">
    <property type="nucleotide sequence ID" value="NZ_JAVDPW010000001.1"/>
</dbReference>
<keyword evidence="2" id="KW-0805">Transcription regulation</keyword>
<dbReference type="PROSITE" id="PS50932">
    <property type="entry name" value="HTH_LACI_2"/>
    <property type="match status" value="1"/>
</dbReference>
<dbReference type="PROSITE" id="PS50943">
    <property type="entry name" value="HTH_CROC1"/>
    <property type="match status" value="1"/>
</dbReference>
<dbReference type="InterPro" id="IPR028082">
    <property type="entry name" value="Peripla_BP_I"/>
</dbReference>
<dbReference type="CDD" id="cd01392">
    <property type="entry name" value="HTH_LacI"/>
    <property type="match status" value="1"/>
</dbReference>
<organism evidence="7 8">
    <name type="scientific">Inquilinus ginsengisoli</name>
    <dbReference type="NCBI Taxonomy" id="363840"/>
    <lineage>
        <taxon>Bacteria</taxon>
        <taxon>Pseudomonadati</taxon>
        <taxon>Pseudomonadota</taxon>
        <taxon>Alphaproteobacteria</taxon>
        <taxon>Rhodospirillales</taxon>
        <taxon>Rhodospirillaceae</taxon>
        <taxon>Inquilinus</taxon>
    </lineage>
</organism>
<evidence type="ECO:0000259" key="6">
    <source>
        <dbReference type="PROSITE" id="PS50943"/>
    </source>
</evidence>
<dbReference type="EMBL" id="JAVDPW010000001">
    <property type="protein sequence ID" value="MDR6287798.1"/>
    <property type="molecule type" value="Genomic_DNA"/>
</dbReference>
<dbReference type="Gene3D" id="3.40.50.2300">
    <property type="match status" value="2"/>
</dbReference>
<dbReference type="CDD" id="cd06267">
    <property type="entry name" value="PBP1_LacI_sugar_binding-like"/>
    <property type="match status" value="1"/>
</dbReference>
<dbReference type="PROSITE" id="PS00356">
    <property type="entry name" value="HTH_LACI_1"/>
    <property type="match status" value="1"/>
</dbReference>
<feature type="domain" description="HTH cro/C1-type" evidence="6">
    <location>
        <begin position="13"/>
        <end position="56"/>
    </location>
</feature>
<dbReference type="InterPro" id="IPR046335">
    <property type="entry name" value="LacI/GalR-like_sensor"/>
</dbReference>
<protein>
    <submittedName>
        <fullName evidence="7">LacI family transcriptional regulator</fullName>
    </submittedName>
</protein>
<evidence type="ECO:0000256" key="4">
    <source>
        <dbReference type="ARBA" id="ARBA00023163"/>
    </source>
</evidence>
<evidence type="ECO:0000313" key="8">
    <source>
        <dbReference type="Proteomes" id="UP001262410"/>
    </source>
</evidence>
<evidence type="ECO:0000256" key="2">
    <source>
        <dbReference type="ARBA" id="ARBA00023015"/>
    </source>
</evidence>
<dbReference type="Pfam" id="PF13377">
    <property type="entry name" value="Peripla_BP_3"/>
    <property type="match status" value="1"/>
</dbReference>
<reference evidence="7 8" key="1">
    <citation type="submission" date="2023-07" db="EMBL/GenBank/DDBJ databases">
        <title>Sorghum-associated microbial communities from plants grown in Nebraska, USA.</title>
        <authorList>
            <person name="Schachtman D."/>
        </authorList>
    </citation>
    <scope>NUCLEOTIDE SEQUENCE [LARGE SCALE GENOMIC DNA]</scope>
    <source>
        <strain evidence="7 8">584</strain>
    </source>
</reference>
<dbReference type="InterPro" id="IPR001387">
    <property type="entry name" value="Cro/C1-type_HTH"/>
</dbReference>
<dbReference type="PRINTS" id="PR00036">
    <property type="entry name" value="HTHLACI"/>
</dbReference>
<evidence type="ECO:0000259" key="5">
    <source>
        <dbReference type="PROSITE" id="PS50932"/>
    </source>
</evidence>
<keyword evidence="8" id="KW-1185">Reference proteome</keyword>
<dbReference type="PANTHER" id="PTHR30146">
    <property type="entry name" value="LACI-RELATED TRANSCRIPTIONAL REPRESSOR"/>
    <property type="match status" value="1"/>
</dbReference>
<feature type="domain" description="HTH lacI-type" evidence="5">
    <location>
        <begin position="12"/>
        <end position="66"/>
    </location>
</feature>
<dbReference type="InterPro" id="IPR000843">
    <property type="entry name" value="HTH_LacI"/>
</dbReference>
<dbReference type="InterPro" id="IPR010982">
    <property type="entry name" value="Lambda_DNA-bd_dom_sf"/>
</dbReference>
<name>A0ABU1JHI1_9PROT</name>
<dbReference type="SUPFAM" id="SSF47413">
    <property type="entry name" value="lambda repressor-like DNA-binding domains"/>
    <property type="match status" value="1"/>
</dbReference>
<gene>
    <name evidence="7" type="ORF">E9232_000297</name>
</gene>
<comment type="caution">
    <text evidence="7">The sequence shown here is derived from an EMBL/GenBank/DDBJ whole genome shotgun (WGS) entry which is preliminary data.</text>
</comment>
<keyword evidence="3" id="KW-0238">DNA-binding</keyword>
<dbReference type="PANTHER" id="PTHR30146:SF148">
    <property type="entry name" value="HTH-TYPE TRANSCRIPTIONAL REPRESSOR PURR-RELATED"/>
    <property type="match status" value="1"/>
</dbReference>
<dbReference type="Pfam" id="PF00356">
    <property type="entry name" value="LacI"/>
    <property type="match status" value="1"/>
</dbReference>
<keyword evidence="4" id="KW-0804">Transcription</keyword>